<keyword evidence="2" id="KW-1185">Reference proteome</keyword>
<dbReference type="OrthoDB" id="9951543at2"/>
<dbReference type="HOGENOM" id="CLU_626594_0_0_9"/>
<dbReference type="AlphaFoldDB" id="B5Y7U5"/>
<dbReference type="Proteomes" id="UP000001732">
    <property type="component" value="Chromosome"/>
</dbReference>
<sequence length="437" mass="50982">MRLGGTKTIVSWKQKLALRLMGITHDINKLSQDFIRAKSINNPSTDFHAVQIMESRFLNKRFWETTGNIPLFRFDLPSPLPLWYLVLSHHTKNNDEFLRTFQRAEVYTTAMSSYAVPYGRKQLDNILVFNNVIWTGQGLEKLRWEIFQRLPIIKETNMPSEEEARYLYYNLEAVICLLKQVPADTRELSISYAEHIRNIEQYFQGIVNPVNAVQLQTYRTLLTVGSSFQSLLAGFTDFFFSLQYHYRTFLEEHIRKIEKHCQNVKDEQCFQRLRLLNTEKTFLDDLQTKGRYYSTDELFCFFKDFYQQEKPKSLYTIAADLLATYKLCNGNLSDILVHSGFLVKTKVCTFNGVYNGCEVKDALLLELSSHSLKLPKRLLLLMSAVSNTQHSELDIPYKDQFLTPIPFLKKGETIALHVPERWLLGFQNCEGKEPKAE</sequence>
<gene>
    <name evidence="1" type="ordered locus">COPRO5265_0482</name>
</gene>
<dbReference type="KEGG" id="cpo:COPRO5265_0482"/>
<protein>
    <submittedName>
        <fullName evidence="1">Uncharacterized protein</fullName>
    </submittedName>
</protein>
<evidence type="ECO:0000313" key="1">
    <source>
        <dbReference type="EMBL" id="ACI17518.1"/>
    </source>
</evidence>
<evidence type="ECO:0000313" key="2">
    <source>
        <dbReference type="Proteomes" id="UP000001732"/>
    </source>
</evidence>
<organism evidence="1 2">
    <name type="scientific">Coprothermobacter proteolyticus (strain ATCC 35245 / DSM 5265 / OCM 4 / BT)</name>
    <dbReference type="NCBI Taxonomy" id="309798"/>
    <lineage>
        <taxon>Bacteria</taxon>
        <taxon>Pseudomonadati</taxon>
        <taxon>Coprothermobacterota</taxon>
        <taxon>Coprothermobacteria</taxon>
        <taxon>Coprothermobacterales</taxon>
        <taxon>Coprothermobacteraceae</taxon>
        <taxon>Coprothermobacter</taxon>
    </lineage>
</organism>
<reference evidence="2" key="1">
    <citation type="submission" date="2008-08" db="EMBL/GenBank/DDBJ databases">
        <title>The complete genome sequence of Coprothermobacter proteolyticus strain ATCC 5245 / DSM 5265 / BT.</title>
        <authorList>
            <person name="Dodson R.J."/>
            <person name="Durkin A.S."/>
            <person name="Wu M."/>
            <person name="Eisen J."/>
            <person name="Sutton G."/>
        </authorList>
    </citation>
    <scope>NUCLEOTIDE SEQUENCE [LARGE SCALE GENOMIC DNA]</scope>
    <source>
        <strain evidence="2">ATCC 35245 / DSM 5265 / OCM 4 / BT</strain>
    </source>
</reference>
<dbReference type="RefSeq" id="WP_012544170.1">
    <property type="nucleotide sequence ID" value="NC_011295.1"/>
</dbReference>
<proteinExistence type="predicted"/>
<dbReference type="EMBL" id="CP001145">
    <property type="protein sequence ID" value="ACI17518.1"/>
    <property type="molecule type" value="Genomic_DNA"/>
</dbReference>
<accession>B5Y7U5</accession>
<reference evidence="1 2" key="2">
    <citation type="journal article" date="2014" name="Genome Announc.">
        <title>Complete Genome Sequence of Coprothermobacter proteolyticus DSM 5265.</title>
        <authorList>
            <person name="Alexiev A."/>
            <person name="Coil D.A."/>
            <person name="Badger J.H."/>
            <person name="Enticknap J."/>
            <person name="Ward N."/>
            <person name="Robb F.T."/>
            <person name="Eisen J.A."/>
        </authorList>
    </citation>
    <scope>NUCLEOTIDE SEQUENCE [LARGE SCALE GENOMIC DNA]</scope>
    <source>
        <strain evidence="2">ATCC 35245 / DSM 5265 / OCM 4 / BT</strain>
    </source>
</reference>
<name>B5Y7U5_COPPD</name>
<dbReference type="STRING" id="309798.COPRO5265_0482"/>